<dbReference type="KEGG" id="uli:ETAA1_26520"/>
<feature type="domain" description="FtsH ternary system" evidence="2">
    <location>
        <begin position="2"/>
        <end position="384"/>
    </location>
</feature>
<dbReference type="AlphaFoldDB" id="A0A517XT72"/>
<dbReference type="Proteomes" id="UP000319576">
    <property type="component" value="Chromosome"/>
</dbReference>
<evidence type="ECO:0000259" key="2">
    <source>
        <dbReference type="Pfam" id="PF20005"/>
    </source>
</evidence>
<keyword evidence="4" id="KW-1185">Reference proteome</keyword>
<dbReference type="OrthoDB" id="243139at2"/>
<feature type="region of interest" description="Disordered" evidence="1">
    <location>
        <begin position="408"/>
        <end position="446"/>
    </location>
</feature>
<dbReference type="RefSeq" id="WP_145238680.1">
    <property type="nucleotide sequence ID" value="NZ_CP036273.1"/>
</dbReference>
<reference evidence="3 4" key="1">
    <citation type="submission" date="2019-02" db="EMBL/GenBank/DDBJ databases">
        <title>Deep-cultivation of Planctomycetes and their phenomic and genomic characterization uncovers novel biology.</title>
        <authorList>
            <person name="Wiegand S."/>
            <person name="Jogler M."/>
            <person name="Boedeker C."/>
            <person name="Pinto D."/>
            <person name="Vollmers J."/>
            <person name="Rivas-Marin E."/>
            <person name="Kohn T."/>
            <person name="Peeters S.H."/>
            <person name="Heuer A."/>
            <person name="Rast P."/>
            <person name="Oberbeckmann S."/>
            <person name="Bunk B."/>
            <person name="Jeske O."/>
            <person name="Meyerdierks A."/>
            <person name="Storesund J.E."/>
            <person name="Kallscheuer N."/>
            <person name="Luecker S."/>
            <person name="Lage O.M."/>
            <person name="Pohl T."/>
            <person name="Merkel B.J."/>
            <person name="Hornburger P."/>
            <person name="Mueller R.-W."/>
            <person name="Bruemmer F."/>
            <person name="Labrenz M."/>
            <person name="Spormann A.M."/>
            <person name="Op den Camp H."/>
            <person name="Overmann J."/>
            <person name="Amann R."/>
            <person name="Jetten M.S.M."/>
            <person name="Mascher T."/>
            <person name="Medema M.H."/>
            <person name="Devos D.P."/>
            <person name="Kaster A.-K."/>
            <person name="Ovreas L."/>
            <person name="Rohde M."/>
            <person name="Galperin M.Y."/>
            <person name="Jogler C."/>
        </authorList>
    </citation>
    <scope>NUCLEOTIDE SEQUENCE [LARGE SCALE GENOMIC DNA]</scope>
    <source>
        <strain evidence="3 4">ETA_A1</strain>
    </source>
</reference>
<name>A0A517XT72_9BACT</name>
<accession>A0A517XT72</accession>
<feature type="compositionally biased region" description="Basic and acidic residues" evidence="1">
    <location>
        <begin position="415"/>
        <end position="425"/>
    </location>
</feature>
<dbReference type="Pfam" id="PF20005">
    <property type="entry name" value="fvmX7"/>
    <property type="match status" value="1"/>
</dbReference>
<gene>
    <name evidence="3" type="ORF">ETAA1_26520</name>
</gene>
<organism evidence="3 4">
    <name type="scientific">Urbifossiella limnaea</name>
    <dbReference type="NCBI Taxonomy" id="2528023"/>
    <lineage>
        <taxon>Bacteria</taxon>
        <taxon>Pseudomonadati</taxon>
        <taxon>Planctomycetota</taxon>
        <taxon>Planctomycetia</taxon>
        <taxon>Gemmatales</taxon>
        <taxon>Gemmataceae</taxon>
        <taxon>Urbifossiella</taxon>
    </lineage>
</organism>
<evidence type="ECO:0000313" key="3">
    <source>
        <dbReference type="EMBL" id="QDU20695.1"/>
    </source>
</evidence>
<evidence type="ECO:0000313" key="4">
    <source>
        <dbReference type="Proteomes" id="UP000319576"/>
    </source>
</evidence>
<sequence length="1159" mass="126391">MILHFPDPEAVRLALTTGLVPADVTLAPAAVSTDAHGRLYVEPTQSISKTTLKVLDRLGVKGSKRHGSDDIRKVGSWVELVPLAKESGTPEVASGAAVLFELPSADDLPAVVTELLRLGNDRQGFRWFAADGDDRRVLLRVIGPPYYTLLRALDGPAGGMRAYLERAPRVWVELGYTHPLAAQLRVAEGQFALLTAPATWQFLDAAPFHDVYELTEFPLPAAPVAWEPAPTPEPVSVPLRLTAGNAADVAELWVLRDDPVGQLDALVRDADERLTQRLMFAVAAAADGTRVAVLRTRPSKLAPPELALEKAVAFKPYWKLPNLFLPVGRRLHPQLRRDAVRRLLADDPDRVVWLYPSGASGFTPESVPDAAFRSLEDWVDYVIEAEQAPLAAWIGATRFDFEHFVCTDAGGPPPKPDKSNREPTAKDNVPVPEPAAPKTKATRPKLVKPEATSYVAPAPEVVAPNEWKLRAKELAEEFLAVEGPLDSAERTALWPKLAEAFSRAGDATSDAAVCWLNALWEHGEPHPEWEAAWAAAEFPQLAGRPVGPAELDAKLKGSSPSVAEPRAAVAAFLAASSRSPLPEWLATRLPAVQKYVDAHQEALPIRAVWLAAARLAKLAGGDQKGLARARDRLLERLLTQGLRAERDLPGFLRFAGLRDAERMVAVREKALDLHAAARAWVGHHPPTVPYVDLFFAFALARLGEAAAAKELVDAAGRVMVRPVPEDWQLNKSFDAVAASVTAGFLHGAFAHRVADAAAGRPHAGPLPTPVLDALDAIVQKGKVEMSRRQGEKSDNPFKTSTHHIDKMREVSRVVDPEESRDAYVMFNTAYSDPLRKELLTLAQLREPARLADKVRKLAREGFPGKELREVHFYLLHEALPLAGRAGEALAAELLRLVPGVLAGLAAKPPAAGEPADVLRRQGELVERAVFAAAHFGRTDLLRPVVDGFAALLRSRPEEARYKLINIVAGAFLRGLKRLGLRDEVDRFLTRLQAEVLQGATPDALRRKFSARPDSWSAALQTLLTLAGGQLTFGMIDRAVPLLDVAREELLGGRWVKNTLMAKPLAELLRAYVAALGHGPAELGLGRIGELFHRFEGKNLGNSWTGNSAFSLFHVRVIEEVVWALVSDEFALGPTGKKWLDDDEYLVRKRVHADLHRAGA</sequence>
<proteinExistence type="predicted"/>
<protein>
    <recommendedName>
        <fullName evidence="2">FtsH ternary system domain-containing protein</fullName>
    </recommendedName>
</protein>
<dbReference type="EMBL" id="CP036273">
    <property type="protein sequence ID" value="QDU20695.1"/>
    <property type="molecule type" value="Genomic_DNA"/>
</dbReference>
<dbReference type="InterPro" id="IPR045486">
    <property type="entry name" value="fvmX7"/>
</dbReference>
<evidence type="ECO:0000256" key="1">
    <source>
        <dbReference type="SAM" id="MobiDB-lite"/>
    </source>
</evidence>